<dbReference type="Pfam" id="PF09339">
    <property type="entry name" value="HTH_IclR"/>
    <property type="match status" value="1"/>
</dbReference>
<dbReference type="InterPro" id="IPR036390">
    <property type="entry name" value="WH_DNA-bd_sf"/>
</dbReference>
<dbReference type="PROSITE" id="PS51078">
    <property type="entry name" value="ICLR_ED"/>
    <property type="match status" value="1"/>
</dbReference>
<dbReference type="CDD" id="cd00090">
    <property type="entry name" value="HTH_ARSR"/>
    <property type="match status" value="1"/>
</dbReference>
<feature type="domain" description="HTH iclR-type" evidence="4">
    <location>
        <begin position="6"/>
        <end position="66"/>
    </location>
</feature>
<dbReference type="InterPro" id="IPR029016">
    <property type="entry name" value="GAF-like_dom_sf"/>
</dbReference>
<dbReference type="GO" id="GO:0003700">
    <property type="term" value="F:DNA-binding transcription factor activity"/>
    <property type="evidence" value="ECO:0007669"/>
    <property type="project" value="TreeGrafter"/>
</dbReference>
<dbReference type="InterPro" id="IPR014757">
    <property type="entry name" value="Tscrpt_reg_IclR_C"/>
</dbReference>
<keyword evidence="3" id="KW-0804">Transcription</keyword>
<dbReference type="SUPFAM" id="SSF55781">
    <property type="entry name" value="GAF domain-like"/>
    <property type="match status" value="1"/>
</dbReference>
<evidence type="ECO:0000259" key="5">
    <source>
        <dbReference type="PROSITE" id="PS51078"/>
    </source>
</evidence>
<evidence type="ECO:0000313" key="6">
    <source>
        <dbReference type="EMBL" id="BDS07022.1"/>
    </source>
</evidence>
<dbReference type="InterPro" id="IPR005471">
    <property type="entry name" value="Tscrpt_reg_IclR_N"/>
</dbReference>
<dbReference type="PANTHER" id="PTHR30136">
    <property type="entry name" value="HELIX-TURN-HELIX TRANSCRIPTIONAL REGULATOR, ICLR FAMILY"/>
    <property type="match status" value="1"/>
</dbReference>
<dbReference type="Gene3D" id="1.10.10.10">
    <property type="entry name" value="Winged helix-like DNA-binding domain superfamily/Winged helix DNA-binding domain"/>
    <property type="match status" value="1"/>
</dbReference>
<keyword evidence="1" id="KW-0805">Transcription regulation</keyword>
<evidence type="ECO:0000256" key="2">
    <source>
        <dbReference type="ARBA" id="ARBA00023125"/>
    </source>
</evidence>
<sequence length="252" mass="27600">MNNYRIPSISNTCAIFQLLTSTRKAMSASEIAKELELPRTSVFRVLKTLEEEGMVRGVGKNYVMGHRLINLGLQVVSQIPERQLCVPILRGLTDETGESSHFAILSGSNSLLIEVCDSPHALRVASRPGTLADMHCSASGKCMLAYASNEAREDLLNRIKFNKRTEFTHTSKESLLPELEEVRRLGYAVDNVEYHDHVRCLGAPVFNAIGQVAGAIGITAARSRFPKSLIPDMAKTVISAANKLSAQLGHKP</sequence>
<dbReference type="InterPro" id="IPR050707">
    <property type="entry name" value="HTH_MetabolicPath_Reg"/>
</dbReference>
<evidence type="ECO:0000259" key="4">
    <source>
        <dbReference type="PROSITE" id="PS51077"/>
    </source>
</evidence>
<dbReference type="GO" id="GO:0045892">
    <property type="term" value="P:negative regulation of DNA-templated transcription"/>
    <property type="evidence" value="ECO:0007669"/>
    <property type="project" value="TreeGrafter"/>
</dbReference>
<dbReference type="PANTHER" id="PTHR30136:SF7">
    <property type="entry name" value="HTH-TYPE TRANSCRIPTIONAL REGULATOR KDGR-RELATED"/>
    <property type="match status" value="1"/>
</dbReference>
<keyword evidence="2" id="KW-0238">DNA-binding</keyword>
<dbReference type="KEGG" id="osu:NT6N_20620"/>
<dbReference type="Pfam" id="PF01614">
    <property type="entry name" value="IclR_C"/>
    <property type="match status" value="1"/>
</dbReference>
<accession>A0AAT9FM80</accession>
<dbReference type="SUPFAM" id="SSF46785">
    <property type="entry name" value="Winged helix' DNA-binding domain"/>
    <property type="match status" value="1"/>
</dbReference>
<dbReference type="EMBL" id="AP026866">
    <property type="protein sequence ID" value="BDS07022.1"/>
    <property type="molecule type" value="Genomic_DNA"/>
</dbReference>
<dbReference type="InterPro" id="IPR036388">
    <property type="entry name" value="WH-like_DNA-bd_sf"/>
</dbReference>
<gene>
    <name evidence="6" type="ORF">NT6N_20620</name>
</gene>
<dbReference type="GO" id="GO:0003677">
    <property type="term" value="F:DNA binding"/>
    <property type="evidence" value="ECO:0007669"/>
    <property type="project" value="UniProtKB-KW"/>
</dbReference>
<reference evidence="6" key="1">
    <citation type="submission" date="2024-07" db="EMBL/GenBank/DDBJ databases">
        <title>Complete genome sequence of Verrucomicrobiaceae bacterium NT6N.</title>
        <authorList>
            <person name="Huang C."/>
            <person name="Takami H."/>
            <person name="Hamasaki K."/>
        </authorList>
    </citation>
    <scope>NUCLEOTIDE SEQUENCE</scope>
    <source>
        <strain evidence="6">NT6N</strain>
    </source>
</reference>
<evidence type="ECO:0000256" key="3">
    <source>
        <dbReference type="ARBA" id="ARBA00023163"/>
    </source>
</evidence>
<dbReference type="InterPro" id="IPR011991">
    <property type="entry name" value="ArsR-like_HTH"/>
</dbReference>
<dbReference type="SMART" id="SM00346">
    <property type="entry name" value="HTH_ICLR"/>
    <property type="match status" value="1"/>
</dbReference>
<dbReference type="Gene3D" id="3.30.450.40">
    <property type="match status" value="1"/>
</dbReference>
<dbReference type="PROSITE" id="PS51077">
    <property type="entry name" value="HTH_ICLR"/>
    <property type="match status" value="1"/>
</dbReference>
<protein>
    <submittedName>
        <fullName evidence="6">IclR family transcriptional regulator</fullName>
    </submittedName>
</protein>
<proteinExistence type="predicted"/>
<feature type="domain" description="IclR-ED" evidence="5">
    <location>
        <begin position="67"/>
        <end position="250"/>
    </location>
</feature>
<name>A0AAT9FM80_9BACT</name>
<evidence type="ECO:0000256" key="1">
    <source>
        <dbReference type="ARBA" id="ARBA00023015"/>
    </source>
</evidence>
<dbReference type="AlphaFoldDB" id="A0AAT9FM80"/>
<organism evidence="6">
    <name type="scientific">Oceaniferula spumae</name>
    <dbReference type="NCBI Taxonomy" id="2979115"/>
    <lineage>
        <taxon>Bacteria</taxon>
        <taxon>Pseudomonadati</taxon>
        <taxon>Verrucomicrobiota</taxon>
        <taxon>Verrucomicrobiia</taxon>
        <taxon>Verrucomicrobiales</taxon>
        <taxon>Verrucomicrobiaceae</taxon>
        <taxon>Oceaniferula</taxon>
    </lineage>
</organism>